<sequence length="263" mass="30326">MPQSNNHRTENPLSNFATYFTPTSVVFTISLILLTVGLFTQNSLGFWSQLLSTTGSALLASWVSVIYDRDSLVNRLENMFKIKAFSEQGFRRVHEQMDFGSIFRIAKNGDTVYWHDTYCSLRKGYLEDVKNALQEGVKIHILAIDPDCPNATHRSNEMDEGQAWIVGLRDFITAMRNLRNDPTYGHNLELRIYDGLTCVPFYILFDRRRDTPKLGYYSIFLNDHTADCTHFEIVEGKDFSRGRGLLTNFVEYFKKKWATSRSA</sequence>
<comment type="caution">
    <text evidence="2">The sequence shown here is derived from an EMBL/GenBank/DDBJ whole genome shotgun (WGS) entry which is preliminary data.</text>
</comment>
<dbReference type="EMBL" id="BDGE01000116">
    <property type="protein sequence ID" value="GBE95669.1"/>
    <property type="molecule type" value="Genomic_DNA"/>
</dbReference>
<gene>
    <name evidence="2" type="ORF">NCWK1_5457</name>
</gene>
<accession>A0A2H6LR26</accession>
<dbReference type="AlphaFoldDB" id="A0A2H6LR26"/>
<dbReference type="Proteomes" id="UP000236527">
    <property type="component" value="Unassembled WGS sequence"/>
</dbReference>
<dbReference type="RefSeq" id="WP_103126999.1">
    <property type="nucleotide sequence ID" value="NZ_DF978456.1"/>
</dbReference>
<name>A0A2H6LR26_9NOSO</name>
<feature type="transmembrane region" description="Helical" evidence="1">
    <location>
        <begin position="16"/>
        <end position="40"/>
    </location>
</feature>
<reference evidence="3" key="1">
    <citation type="journal article" date="2018" name="Genome Announc.">
        <title>Draft Genome Sequence of the Nitrogen-Fixing and Hormogonia-Inducing Cyanobacterium Nostoc cycadae Strain WK-1, Isolated from the Coralloid Roots of Cycas revoluta.</title>
        <authorList>
            <person name="Kanesaki Y."/>
            <person name="Hirose M."/>
            <person name="Hirose Y."/>
            <person name="Fujisawa T."/>
            <person name="Nakamura Y."/>
            <person name="Watanabe S."/>
            <person name="Matsunaga S."/>
            <person name="Uchida H."/>
            <person name="Murakami A."/>
        </authorList>
    </citation>
    <scope>NUCLEOTIDE SEQUENCE [LARGE SCALE GENOMIC DNA]</scope>
    <source>
        <strain evidence="3">WK-1</strain>
    </source>
</reference>
<protein>
    <submittedName>
        <fullName evidence="2">Uncharacterized protein</fullName>
    </submittedName>
</protein>
<keyword evidence="1" id="KW-0472">Membrane</keyword>
<keyword evidence="3" id="KW-1185">Reference proteome</keyword>
<keyword evidence="1" id="KW-0812">Transmembrane</keyword>
<evidence type="ECO:0000256" key="1">
    <source>
        <dbReference type="SAM" id="Phobius"/>
    </source>
</evidence>
<evidence type="ECO:0000313" key="3">
    <source>
        <dbReference type="Proteomes" id="UP000236527"/>
    </source>
</evidence>
<keyword evidence="1" id="KW-1133">Transmembrane helix</keyword>
<organism evidence="2 3">
    <name type="scientific">Nostoc cycadae WK-1</name>
    <dbReference type="NCBI Taxonomy" id="1861711"/>
    <lineage>
        <taxon>Bacteria</taxon>
        <taxon>Bacillati</taxon>
        <taxon>Cyanobacteriota</taxon>
        <taxon>Cyanophyceae</taxon>
        <taxon>Nostocales</taxon>
        <taxon>Nostocaceae</taxon>
        <taxon>Nostoc</taxon>
    </lineage>
</organism>
<evidence type="ECO:0000313" key="2">
    <source>
        <dbReference type="EMBL" id="GBE95669.1"/>
    </source>
</evidence>
<feature type="transmembrane region" description="Helical" evidence="1">
    <location>
        <begin position="46"/>
        <end position="67"/>
    </location>
</feature>
<proteinExistence type="predicted"/>